<dbReference type="PROSITE" id="PS00105">
    <property type="entry name" value="AA_TRANSFER_CLASS_1"/>
    <property type="match status" value="1"/>
</dbReference>
<dbReference type="Pfam" id="PF00155">
    <property type="entry name" value="Aminotran_1_2"/>
    <property type="match status" value="1"/>
</dbReference>
<protein>
    <recommendedName>
        <fullName evidence="6">Aminotransferase</fullName>
        <ecNumber evidence="6">2.6.1.-</ecNumber>
    </recommendedName>
</protein>
<dbReference type="Gene3D" id="3.90.1150.10">
    <property type="entry name" value="Aspartate Aminotransferase, domain 1"/>
    <property type="match status" value="1"/>
</dbReference>
<accession>A0A7C4U6P8</accession>
<organism evidence="8">
    <name type="scientific">candidate division WOR-3 bacterium</name>
    <dbReference type="NCBI Taxonomy" id="2052148"/>
    <lineage>
        <taxon>Bacteria</taxon>
        <taxon>Bacteria division WOR-3</taxon>
    </lineage>
</organism>
<dbReference type="InterPro" id="IPR004839">
    <property type="entry name" value="Aminotransferase_I/II_large"/>
</dbReference>
<dbReference type="InterPro" id="IPR015421">
    <property type="entry name" value="PyrdxlP-dep_Trfase_major"/>
</dbReference>
<dbReference type="InterPro" id="IPR004838">
    <property type="entry name" value="NHTrfase_class1_PyrdxlP-BS"/>
</dbReference>
<evidence type="ECO:0000256" key="1">
    <source>
        <dbReference type="ARBA" id="ARBA00001933"/>
    </source>
</evidence>
<dbReference type="GO" id="GO:0006520">
    <property type="term" value="P:amino acid metabolic process"/>
    <property type="evidence" value="ECO:0007669"/>
    <property type="project" value="InterPro"/>
</dbReference>
<dbReference type="FunFam" id="3.40.640.10:FF:000033">
    <property type="entry name" value="Aspartate aminotransferase"/>
    <property type="match status" value="1"/>
</dbReference>
<dbReference type="AlphaFoldDB" id="A0A7C4U6P8"/>
<keyword evidence="5" id="KW-0663">Pyridoxal phosphate</keyword>
<evidence type="ECO:0000256" key="6">
    <source>
        <dbReference type="RuleBase" id="RU000481"/>
    </source>
</evidence>
<evidence type="ECO:0000256" key="3">
    <source>
        <dbReference type="ARBA" id="ARBA00022576"/>
    </source>
</evidence>
<sequence>MRKVNPSSTLKVLENAMMRKKKGIDITILAAGEPDFDTPDYIKECAKKAIESGKTKYTPVGGILELREEISKSLKREKGLDYSPEQILVSSGAKQSIFNILFTLVGKDDEVIIPIPYWVSYPEMVKLCDGKPVFVESKDDFHLNIDAIKRKINSRTKVIIINSPNNPTGIVYNKDEIFELSEIIKDKNIYVISDEIYDKLIYENVQNFSIAQIDWMKEKTFIINGVSKSYAMTGWRIGWAAGPKNEINAAKNIQSHTTSCPSSISQYASLCALKDDNAVIKMREKFEERRNFCIDFLNGIEGIKYPKPYGAFYFFIDISKYEKDSIKFCTELLEYNLAVIPGIEFGMDGFIRFSYASSIEEIEKGLQNLKKFIKR</sequence>
<dbReference type="InterPro" id="IPR015422">
    <property type="entry name" value="PyrdxlP-dep_Trfase_small"/>
</dbReference>
<comment type="cofactor">
    <cofactor evidence="1 6">
        <name>pyridoxal 5'-phosphate</name>
        <dbReference type="ChEBI" id="CHEBI:597326"/>
    </cofactor>
</comment>
<keyword evidence="4 6" id="KW-0808">Transferase</keyword>
<evidence type="ECO:0000256" key="2">
    <source>
        <dbReference type="ARBA" id="ARBA00007441"/>
    </source>
</evidence>
<dbReference type="SUPFAM" id="SSF53383">
    <property type="entry name" value="PLP-dependent transferases"/>
    <property type="match status" value="1"/>
</dbReference>
<reference evidence="8" key="1">
    <citation type="journal article" date="2020" name="mSystems">
        <title>Genome- and Community-Level Interaction Insights into Carbon Utilization and Element Cycling Functions of Hydrothermarchaeota in Hydrothermal Sediment.</title>
        <authorList>
            <person name="Zhou Z."/>
            <person name="Liu Y."/>
            <person name="Xu W."/>
            <person name="Pan J."/>
            <person name="Luo Z.H."/>
            <person name="Li M."/>
        </authorList>
    </citation>
    <scope>NUCLEOTIDE SEQUENCE [LARGE SCALE GENOMIC DNA]</scope>
    <source>
        <strain evidence="8">SpSt-780</strain>
    </source>
</reference>
<evidence type="ECO:0000259" key="7">
    <source>
        <dbReference type="Pfam" id="PF00155"/>
    </source>
</evidence>
<dbReference type="PANTHER" id="PTHR46383:SF1">
    <property type="entry name" value="ASPARTATE AMINOTRANSFERASE"/>
    <property type="match status" value="1"/>
</dbReference>
<evidence type="ECO:0000256" key="5">
    <source>
        <dbReference type="ARBA" id="ARBA00022898"/>
    </source>
</evidence>
<dbReference type="Gene3D" id="3.40.640.10">
    <property type="entry name" value="Type I PLP-dependent aspartate aminotransferase-like (Major domain)"/>
    <property type="match status" value="1"/>
</dbReference>
<evidence type="ECO:0000313" key="8">
    <source>
        <dbReference type="EMBL" id="HGW91456.1"/>
    </source>
</evidence>
<feature type="domain" description="Aminotransferase class I/classII large" evidence="7">
    <location>
        <begin position="25"/>
        <end position="367"/>
    </location>
</feature>
<dbReference type="InterPro" id="IPR015424">
    <property type="entry name" value="PyrdxlP-dep_Trfase"/>
</dbReference>
<dbReference type="GO" id="GO:0030170">
    <property type="term" value="F:pyridoxal phosphate binding"/>
    <property type="evidence" value="ECO:0007669"/>
    <property type="project" value="InterPro"/>
</dbReference>
<dbReference type="PANTHER" id="PTHR46383">
    <property type="entry name" value="ASPARTATE AMINOTRANSFERASE"/>
    <property type="match status" value="1"/>
</dbReference>
<gene>
    <name evidence="8" type="ORF">ENV67_02815</name>
</gene>
<name>A0A7C4U6P8_UNCW3</name>
<dbReference type="GO" id="GO:0008483">
    <property type="term" value="F:transaminase activity"/>
    <property type="evidence" value="ECO:0007669"/>
    <property type="project" value="UniProtKB-KW"/>
</dbReference>
<dbReference type="InterPro" id="IPR050596">
    <property type="entry name" value="AspAT/PAT-like"/>
</dbReference>
<evidence type="ECO:0000256" key="4">
    <source>
        <dbReference type="ARBA" id="ARBA00022679"/>
    </source>
</evidence>
<proteinExistence type="inferred from homology"/>
<dbReference type="EMBL" id="DTHG01000034">
    <property type="protein sequence ID" value="HGW91456.1"/>
    <property type="molecule type" value="Genomic_DNA"/>
</dbReference>
<dbReference type="PRINTS" id="PR00753">
    <property type="entry name" value="ACCSYNTHASE"/>
</dbReference>
<comment type="caution">
    <text evidence="8">The sequence shown here is derived from an EMBL/GenBank/DDBJ whole genome shotgun (WGS) entry which is preliminary data.</text>
</comment>
<keyword evidence="3 6" id="KW-0032">Aminotransferase</keyword>
<dbReference type="CDD" id="cd00609">
    <property type="entry name" value="AAT_like"/>
    <property type="match status" value="1"/>
</dbReference>
<dbReference type="EC" id="2.6.1.-" evidence="6"/>
<comment type="similarity">
    <text evidence="2 6">Belongs to the class-I pyridoxal-phosphate-dependent aminotransferase family.</text>
</comment>